<dbReference type="Pfam" id="PF14743">
    <property type="entry name" value="DNA_ligase_OB_2"/>
    <property type="match status" value="1"/>
</dbReference>
<dbReference type="SUPFAM" id="SSF50249">
    <property type="entry name" value="Nucleic acid-binding proteins"/>
    <property type="match status" value="1"/>
</dbReference>
<feature type="signal peptide" evidence="5">
    <location>
        <begin position="1"/>
        <end position="23"/>
    </location>
</feature>
<dbReference type="NCBIfam" id="NF006592">
    <property type="entry name" value="PRK09125.1"/>
    <property type="match status" value="1"/>
</dbReference>
<dbReference type="CDD" id="cd08041">
    <property type="entry name" value="OBF_kDNA_ligase_like"/>
    <property type="match status" value="1"/>
</dbReference>
<name>A0A8J6NAJ7_9BACT</name>
<evidence type="ECO:0000313" key="7">
    <source>
        <dbReference type="EMBL" id="MBC8208500.1"/>
    </source>
</evidence>
<dbReference type="PANTHER" id="PTHR47810">
    <property type="entry name" value="DNA LIGASE"/>
    <property type="match status" value="1"/>
</dbReference>
<evidence type="ECO:0000259" key="6">
    <source>
        <dbReference type="Pfam" id="PF14743"/>
    </source>
</evidence>
<dbReference type="Gene3D" id="3.30.470.30">
    <property type="entry name" value="DNA ligase/mRNA capping enzyme"/>
    <property type="match status" value="1"/>
</dbReference>
<dbReference type="InterPro" id="IPR029319">
    <property type="entry name" value="DNA_ligase_OB"/>
</dbReference>
<keyword evidence="2" id="KW-0235">DNA replication</keyword>
<dbReference type="Gene3D" id="2.40.50.140">
    <property type="entry name" value="Nucleic acid-binding proteins"/>
    <property type="match status" value="1"/>
</dbReference>
<dbReference type="EMBL" id="JACNLK010000041">
    <property type="protein sequence ID" value="MBC8208500.1"/>
    <property type="molecule type" value="Genomic_DNA"/>
</dbReference>
<dbReference type="InterPro" id="IPR050326">
    <property type="entry name" value="NAD_dep_DNA_ligaseB"/>
</dbReference>
<evidence type="ECO:0000256" key="1">
    <source>
        <dbReference type="ARBA" id="ARBA00022598"/>
    </source>
</evidence>
<sequence length="276" mass="31356">MKSSFISLFLCLTFFVVSAPVHALDIMLPLVYEEQTDVRSWLMSEKLDGVRGYWDGRKMFSKNGLPFHPHPDFIKTLPPFPLEGEIWGGRQTFAKTSGMVRKKAPHEGWRTLQFAIFDAPEVPGGIEQRLLAAQEWFRANPSSYAFVIEHHPVHDAQHLQAELQRIEKLGGEGIILRRPNSPYVVGRSADILKVKSYYDTEAVVIAEFPGNGRNKDRMGSLLVELPETKIRFKIGSGFTDAERETPPVPGSVITFRYYGFYESGIPKFPSFLRIRP</sequence>
<organism evidence="7 8">
    <name type="scientific">Candidatus Desulfatifera sulfidica</name>
    <dbReference type="NCBI Taxonomy" id="2841691"/>
    <lineage>
        <taxon>Bacteria</taxon>
        <taxon>Pseudomonadati</taxon>
        <taxon>Thermodesulfobacteriota</taxon>
        <taxon>Desulfobulbia</taxon>
        <taxon>Desulfobulbales</taxon>
        <taxon>Desulfobulbaceae</taxon>
        <taxon>Candidatus Desulfatifera</taxon>
    </lineage>
</organism>
<keyword evidence="3" id="KW-0227">DNA damage</keyword>
<keyword evidence="4" id="KW-0234">DNA repair</keyword>
<dbReference type="Gene3D" id="3.30.1490.70">
    <property type="match status" value="1"/>
</dbReference>
<dbReference type="AlphaFoldDB" id="A0A8J6NAJ7"/>
<dbReference type="Proteomes" id="UP000599024">
    <property type="component" value="Unassembled WGS sequence"/>
</dbReference>
<evidence type="ECO:0000313" key="8">
    <source>
        <dbReference type="Proteomes" id="UP000599024"/>
    </source>
</evidence>
<feature type="domain" description="DNA ligase OB-like" evidence="6">
    <location>
        <begin position="209"/>
        <end position="275"/>
    </location>
</feature>
<evidence type="ECO:0000256" key="5">
    <source>
        <dbReference type="SAM" id="SignalP"/>
    </source>
</evidence>
<dbReference type="CDD" id="cd07896">
    <property type="entry name" value="Adenylation_kDNA_ligase_like"/>
    <property type="match status" value="1"/>
</dbReference>
<gene>
    <name evidence="7" type="ORF">H8E79_04970</name>
</gene>
<dbReference type="GO" id="GO:0016874">
    <property type="term" value="F:ligase activity"/>
    <property type="evidence" value="ECO:0007669"/>
    <property type="project" value="UniProtKB-KW"/>
</dbReference>
<evidence type="ECO:0000256" key="2">
    <source>
        <dbReference type="ARBA" id="ARBA00022705"/>
    </source>
</evidence>
<dbReference type="PANTHER" id="PTHR47810:SF1">
    <property type="entry name" value="DNA LIGASE B"/>
    <property type="match status" value="1"/>
</dbReference>
<evidence type="ECO:0000256" key="3">
    <source>
        <dbReference type="ARBA" id="ARBA00022763"/>
    </source>
</evidence>
<keyword evidence="1 7" id="KW-0436">Ligase</keyword>
<evidence type="ECO:0000256" key="4">
    <source>
        <dbReference type="ARBA" id="ARBA00023204"/>
    </source>
</evidence>
<comment type="caution">
    <text evidence="7">The sequence shown here is derived from an EMBL/GenBank/DDBJ whole genome shotgun (WGS) entry which is preliminary data.</text>
</comment>
<accession>A0A8J6NAJ7</accession>
<protein>
    <submittedName>
        <fullName evidence="7">DNA ligase</fullName>
    </submittedName>
</protein>
<dbReference type="InterPro" id="IPR012340">
    <property type="entry name" value="NA-bd_OB-fold"/>
</dbReference>
<dbReference type="GO" id="GO:0006260">
    <property type="term" value="P:DNA replication"/>
    <property type="evidence" value="ECO:0007669"/>
    <property type="project" value="UniProtKB-KW"/>
</dbReference>
<dbReference type="GO" id="GO:0006281">
    <property type="term" value="P:DNA repair"/>
    <property type="evidence" value="ECO:0007669"/>
    <property type="project" value="UniProtKB-KW"/>
</dbReference>
<keyword evidence="5" id="KW-0732">Signal</keyword>
<dbReference type="SUPFAM" id="SSF56091">
    <property type="entry name" value="DNA ligase/mRNA capping enzyme, catalytic domain"/>
    <property type="match status" value="1"/>
</dbReference>
<proteinExistence type="predicted"/>
<reference evidence="7 8" key="1">
    <citation type="submission" date="2020-08" db="EMBL/GenBank/DDBJ databases">
        <title>Bridging the membrane lipid divide: bacteria of the FCB group superphylum have the potential to synthesize archaeal ether lipids.</title>
        <authorList>
            <person name="Villanueva L."/>
            <person name="Von Meijenfeldt F.A.B."/>
            <person name="Westbye A.B."/>
            <person name="Yadav S."/>
            <person name="Hopmans E.C."/>
            <person name="Dutilh B.E."/>
            <person name="Sinninghe Damste J.S."/>
        </authorList>
    </citation>
    <scope>NUCLEOTIDE SEQUENCE [LARGE SCALE GENOMIC DNA]</scope>
    <source>
        <strain evidence="7">NIOZ-UU81</strain>
    </source>
</reference>
<feature type="chain" id="PRO_5035316811" evidence="5">
    <location>
        <begin position="24"/>
        <end position="276"/>
    </location>
</feature>